<reference evidence="3 4" key="1">
    <citation type="submission" date="2014-05" db="EMBL/GenBank/DDBJ databases">
        <title>Draft genome sequence of a rare smut relative, Tilletiaria anomala UBC 951.</title>
        <authorList>
            <consortium name="DOE Joint Genome Institute"/>
            <person name="Toome M."/>
            <person name="Kuo A."/>
            <person name="Henrissat B."/>
            <person name="Lipzen A."/>
            <person name="Tritt A."/>
            <person name="Yoshinaga Y."/>
            <person name="Zane M."/>
            <person name="Barry K."/>
            <person name="Grigoriev I.V."/>
            <person name="Spatafora J.W."/>
            <person name="Aimea M.C."/>
        </authorList>
    </citation>
    <scope>NUCLEOTIDE SEQUENCE [LARGE SCALE GENOMIC DNA]</scope>
    <source>
        <strain evidence="3 4">UBC 951</strain>
    </source>
</reference>
<dbReference type="RefSeq" id="XP_013242613.1">
    <property type="nucleotide sequence ID" value="XM_013387159.1"/>
</dbReference>
<dbReference type="PANTHER" id="PTHR47284:SF3">
    <property type="entry name" value="FATTY-ACID-BINDING PROTEIN 2"/>
    <property type="match status" value="1"/>
</dbReference>
<name>A0A066VZV4_TILAU</name>
<dbReference type="InterPro" id="IPR036298">
    <property type="entry name" value="Chalcone_isomerase_sf"/>
</dbReference>
<organism evidence="3 4">
    <name type="scientific">Tilletiaria anomala (strain ATCC 24038 / CBS 436.72 / UBC 951)</name>
    <dbReference type="NCBI Taxonomy" id="1037660"/>
    <lineage>
        <taxon>Eukaryota</taxon>
        <taxon>Fungi</taxon>
        <taxon>Dikarya</taxon>
        <taxon>Basidiomycota</taxon>
        <taxon>Ustilaginomycotina</taxon>
        <taxon>Exobasidiomycetes</taxon>
        <taxon>Georgefischeriales</taxon>
        <taxon>Tilletiariaceae</taxon>
        <taxon>Tilletiaria</taxon>
    </lineage>
</organism>
<dbReference type="GeneID" id="25261554"/>
<keyword evidence="4" id="KW-1185">Reference proteome</keyword>
<dbReference type="HOGENOM" id="CLU_038840_1_1_1"/>
<dbReference type="InterPro" id="IPR016088">
    <property type="entry name" value="Chalcone_isomerase_3-sand"/>
</dbReference>
<evidence type="ECO:0000259" key="2">
    <source>
        <dbReference type="Pfam" id="PF16035"/>
    </source>
</evidence>
<dbReference type="STRING" id="1037660.A0A066VZV4"/>
<dbReference type="Pfam" id="PF16035">
    <property type="entry name" value="Chalcone_2"/>
    <property type="match status" value="1"/>
</dbReference>
<feature type="domain" description="Chalcone isomerase" evidence="2">
    <location>
        <begin position="146"/>
        <end position="375"/>
    </location>
</feature>
<dbReference type="OrthoDB" id="18193at2759"/>
<dbReference type="EMBL" id="JMSN01000055">
    <property type="protein sequence ID" value="KDN44075.1"/>
    <property type="molecule type" value="Genomic_DNA"/>
</dbReference>
<dbReference type="Gene3D" id="3.50.70.10">
    <property type="match status" value="1"/>
</dbReference>
<protein>
    <recommendedName>
        <fullName evidence="2">Chalcone isomerase domain-containing protein</fullName>
    </recommendedName>
</protein>
<evidence type="ECO:0000313" key="4">
    <source>
        <dbReference type="Proteomes" id="UP000027361"/>
    </source>
</evidence>
<sequence length="389" mass="41254">MLRQGNRSFLQPLIRELSTAAPSLAPHAALPSRLRASLASSLRGPNASSRQWSSCGSSSQTIKQTATSRSGRGPLFASGVGGVALLLVTLVWQAQHPISLDATASSSSTLPTELYGSFCTDSATGTPVPLILSPPPVALASTPTGKLRLVGLGVRTVSFLRVRVYVAALFVDEAAWSEKGALHKDGDLWRNFEQGRLLDKSKGKARGGVEGEEFMRMLMDAGVPCVIRIIPVRSTDFAHLRDGFTRAVQARLKVLRKLSPQLLTAEVDEHLSASIQHLKSIFPKASLPKGAALDLVFAPAEPATSVRAGRGSAAQQGARMALTLEYGGKLLGRVDPPPSDVTAGKQNMLSVASELFLAYFADKDAISAPFKQSVAEGLKSILSGEEHVQ</sequence>
<gene>
    <name evidence="3" type="ORF">K437DRAFT_142541</name>
</gene>
<dbReference type="Proteomes" id="UP000027361">
    <property type="component" value="Unassembled WGS sequence"/>
</dbReference>
<dbReference type="SUPFAM" id="SSF54626">
    <property type="entry name" value="Chalcone isomerase"/>
    <property type="match status" value="1"/>
</dbReference>
<feature type="region of interest" description="Disordered" evidence="1">
    <location>
        <begin position="45"/>
        <end position="69"/>
    </location>
</feature>
<dbReference type="InterPro" id="IPR016087">
    <property type="entry name" value="Chalcone_isomerase"/>
</dbReference>
<accession>A0A066VZV4</accession>
<proteinExistence type="predicted"/>
<dbReference type="GO" id="GO:0016872">
    <property type="term" value="F:intramolecular lyase activity"/>
    <property type="evidence" value="ECO:0007669"/>
    <property type="project" value="InterPro"/>
</dbReference>
<evidence type="ECO:0000313" key="3">
    <source>
        <dbReference type="EMBL" id="KDN44075.1"/>
    </source>
</evidence>
<feature type="compositionally biased region" description="Low complexity" evidence="1">
    <location>
        <begin position="45"/>
        <end position="59"/>
    </location>
</feature>
<feature type="compositionally biased region" description="Polar residues" evidence="1">
    <location>
        <begin position="60"/>
        <end position="69"/>
    </location>
</feature>
<dbReference type="PANTHER" id="PTHR47284">
    <property type="entry name" value="FATTY-ACID-BINDING PROTEIN 2"/>
    <property type="match status" value="1"/>
</dbReference>
<dbReference type="AlphaFoldDB" id="A0A066VZV4"/>
<evidence type="ECO:0000256" key="1">
    <source>
        <dbReference type="SAM" id="MobiDB-lite"/>
    </source>
</evidence>
<comment type="caution">
    <text evidence="3">The sequence shown here is derived from an EMBL/GenBank/DDBJ whole genome shotgun (WGS) entry which is preliminary data.</text>
</comment>
<dbReference type="OMA" id="EYNSQIF"/>
<dbReference type="InParanoid" id="A0A066VZV4"/>